<dbReference type="Proteomes" id="UP000203408">
    <property type="component" value="Segment"/>
</dbReference>
<keyword evidence="2" id="KW-1185">Reference proteome</keyword>
<protein>
    <submittedName>
        <fullName evidence="1">Baseplate hub assembly chaperone</fullName>
    </submittedName>
</protein>
<dbReference type="Pfam" id="PF12322">
    <property type="entry name" value="T4_baseplate"/>
    <property type="match status" value="1"/>
</dbReference>
<evidence type="ECO:0000313" key="2">
    <source>
        <dbReference type="Proteomes" id="UP000203408"/>
    </source>
</evidence>
<dbReference type="RefSeq" id="YP_009194351.1">
    <property type="nucleotide sequence ID" value="NC_028750.1"/>
</dbReference>
<dbReference type="EMBL" id="KT001918">
    <property type="protein sequence ID" value="AKU44411.1"/>
    <property type="molecule type" value="Genomic_DNA"/>
</dbReference>
<evidence type="ECO:0000313" key="1">
    <source>
        <dbReference type="EMBL" id="AKU44411.1"/>
    </source>
</evidence>
<sequence length="184" mass="21474">MRKHEYKHVEKYNVDYRPLTHTEFTPNADFIKGDVYLYQREYLFILALLESKNIDTRQLFINCEECQERIEFQLKRNQIMVEDFDDKLYGNDGIALSVHPRKTGDEEIPDLIDYVMIDGEQIMWSDCSDKDKEMVLDAIDYATYKSISTALDKPAVVANIPVRCSCGHSHIVSLRGLQQFLKVV</sequence>
<name>A0A0K1LPD1_9CAUD</name>
<proteinExistence type="predicted"/>
<gene>
    <name evidence="1" type="ORF">CPT_Matisse107</name>
</gene>
<dbReference type="InterPro" id="IPR024364">
    <property type="entry name" value="Baseplate_phage_T4-like"/>
</dbReference>
<accession>A0A0K1LPD1</accession>
<reference evidence="1 2" key="1">
    <citation type="journal article" date="2015" name="Genome Announc.">
        <title>Complete Genome Sequence of Carbapenemase-Producing Klebsiella pneumoniae Myophage Matisse.</title>
        <authorList>
            <person name="Provasek V.E."/>
            <person name="Lessor L.E."/>
            <person name="Cahill J.L."/>
            <person name="Rasche E.S."/>
            <person name="Kuty Everett G.F."/>
        </authorList>
    </citation>
    <scope>NUCLEOTIDE SEQUENCE [LARGE SCALE GENOMIC DNA]</scope>
</reference>
<dbReference type="KEGG" id="vg:26613290"/>
<organism evidence="1 2">
    <name type="scientific">Klebsiella phage Matisse</name>
    <dbReference type="NCBI Taxonomy" id="1675607"/>
    <lineage>
        <taxon>Viruses</taxon>
        <taxon>Duplodnaviria</taxon>
        <taxon>Heunggongvirae</taxon>
        <taxon>Uroviricota</taxon>
        <taxon>Caudoviricetes</taxon>
        <taxon>Pantevenvirales</taxon>
        <taxon>Straboviridae</taxon>
        <taxon>Slopekvirus</taxon>
        <taxon>Slopekvirus matisse</taxon>
    </lineage>
</organism>
<dbReference type="GeneID" id="26613290"/>